<dbReference type="Gene3D" id="2.130.10.10">
    <property type="entry name" value="YVTN repeat-like/Quinoprotein amine dehydrogenase"/>
    <property type="match status" value="1"/>
</dbReference>
<dbReference type="Proteomes" id="UP000327118">
    <property type="component" value="Unassembled WGS sequence"/>
</dbReference>
<keyword evidence="4 6" id="KW-0677">Repeat</keyword>
<dbReference type="InterPro" id="IPR015943">
    <property type="entry name" value="WD40/YVTN_repeat-like_dom_sf"/>
</dbReference>
<organism evidence="8 9">
    <name type="scientific">Aspergillus coremiiformis</name>
    <dbReference type="NCBI Taxonomy" id="138285"/>
    <lineage>
        <taxon>Eukaryota</taxon>
        <taxon>Fungi</taxon>
        <taxon>Dikarya</taxon>
        <taxon>Ascomycota</taxon>
        <taxon>Pezizomycotina</taxon>
        <taxon>Eurotiomycetes</taxon>
        <taxon>Eurotiomycetidae</taxon>
        <taxon>Eurotiales</taxon>
        <taxon>Aspergillaceae</taxon>
        <taxon>Aspergillus</taxon>
        <taxon>Aspergillus subgen. Circumdati</taxon>
    </lineage>
</organism>
<evidence type="ECO:0000256" key="7">
    <source>
        <dbReference type="SAM" id="MobiDB-lite"/>
    </source>
</evidence>
<dbReference type="GO" id="GO:0106004">
    <property type="term" value="P:tRNA (guanine-N7)-methylation"/>
    <property type="evidence" value="ECO:0007669"/>
    <property type="project" value="UniProtKB-UniRule"/>
</dbReference>
<dbReference type="GO" id="GO:0005829">
    <property type="term" value="C:cytosol"/>
    <property type="evidence" value="ECO:0007669"/>
    <property type="project" value="TreeGrafter"/>
</dbReference>
<comment type="function">
    <text evidence="6">Required for the formation of N(7)-methylguanine at position 46 (m7G46) in tRNA. In the complex, it is required to stabilize and induce conformational changes of the catalytic subunit.</text>
</comment>
<dbReference type="GO" id="GO:0005634">
    <property type="term" value="C:nucleus"/>
    <property type="evidence" value="ECO:0007669"/>
    <property type="project" value="UniProtKB-SubCell"/>
</dbReference>
<feature type="region of interest" description="Disordered" evidence="7">
    <location>
        <begin position="44"/>
        <end position="83"/>
    </location>
</feature>
<feature type="compositionally biased region" description="Polar residues" evidence="7">
    <location>
        <begin position="44"/>
        <end position="60"/>
    </location>
</feature>
<dbReference type="SUPFAM" id="SSF50978">
    <property type="entry name" value="WD40 repeat-like"/>
    <property type="match status" value="1"/>
</dbReference>
<evidence type="ECO:0000256" key="1">
    <source>
        <dbReference type="ARBA" id="ARBA00004123"/>
    </source>
</evidence>
<evidence type="ECO:0000256" key="2">
    <source>
        <dbReference type="ARBA" id="ARBA00022574"/>
    </source>
</evidence>
<evidence type="ECO:0000256" key="5">
    <source>
        <dbReference type="ARBA" id="ARBA00023242"/>
    </source>
</evidence>
<evidence type="ECO:0000256" key="6">
    <source>
        <dbReference type="HAMAP-Rule" id="MF_03056"/>
    </source>
</evidence>
<evidence type="ECO:0000313" key="9">
    <source>
        <dbReference type="Proteomes" id="UP000327118"/>
    </source>
</evidence>
<gene>
    <name evidence="8" type="ORF">BDV28DRAFT_135797</name>
</gene>
<feature type="region of interest" description="Disordered" evidence="7">
    <location>
        <begin position="453"/>
        <end position="476"/>
    </location>
</feature>
<evidence type="ECO:0000313" key="8">
    <source>
        <dbReference type="EMBL" id="KAE8352079.1"/>
    </source>
</evidence>
<dbReference type="EMBL" id="ML739143">
    <property type="protein sequence ID" value="KAE8352079.1"/>
    <property type="molecule type" value="Genomic_DNA"/>
</dbReference>
<comment type="similarity">
    <text evidence="6">Belongs to the WD repeat TRM82 family.</text>
</comment>
<proteinExistence type="inferred from homology"/>
<protein>
    <submittedName>
        <fullName evidence="8">Guanine-N(7)--methyltransferase non-catalytic subunit trm82</fullName>
    </submittedName>
</protein>
<dbReference type="PANTHER" id="PTHR16288">
    <property type="entry name" value="WD40 REPEAT PROTEIN 4"/>
    <property type="match status" value="1"/>
</dbReference>
<dbReference type="UniPathway" id="UPA00989"/>
<dbReference type="PANTHER" id="PTHR16288:SF0">
    <property type="entry name" value="TRNA (GUANINE-N(7)-)-METHYLTRANSFERASE NON-CATALYTIC SUBUNIT WDR4"/>
    <property type="match status" value="1"/>
</dbReference>
<keyword evidence="8" id="KW-0489">Methyltransferase</keyword>
<dbReference type="GO" id="GO:0043527">
    <property type="term" value="C:tRNA methyltransferase complex"/>
    <property type="evidence" value="ECO:0007669"/>
    <property type="project" value="TreeGrafter"/>
</dbReference>
<comment type="pathway">
    <text evidence="6">tRNA modification; N(7)-methylguanine-tRNA biosynthesis.</text>
</comment>
<comment type="subcellular location">
    <subcellularLocation>
        <location evidence="1 6">Nucleus</location>
    </subcellularLocation>
</comment>
<keyword evidence="2 6" id="KW-0853">WD repeat</keyword>
<reference evidence="9" key="1">
    <citation type="submission" date="2019-04" db="EMBL/GenBank/DDBJ databases">
        <title>Friends and foes A comparative genomics studyof 23 Aspergillus species from section Flavi.</title>
        <authorList>
            <consortium name="DOE Joint Genome Institute"/>
            <person name="Kjaerbolling I."/>
            <person name="Vesth T."/>
            <person name="Frisvad J.C."/>
            <person name="Nybo J.L."/>
            <person name="Theobald S."/>
            <person name="Kildgaard S."/>
            <person name="Isbrandt T."/>
            <person name="Kuo A."/>
            <person name="Sato A."/>
            <person name="Lyhne E.K."/>
            <person name="Kogle M.E."/>
            <person name="Wiebenga A."/>
            <person name="Kun R.S."/>
            <person name="Lubbers R.J."/>
            <person name="Makela M.R."/>
            <person name="Barry K."/>
            <person name="Chovatia M."/>
            <person name="Clum A."/>
            <person name="Daum C."/>
            <person name="Haridas S."/>
            <person name="He G."/>
            <person name="LaButti K."/>
            <person name="Lipzen A."/>
            <person name="Mondo S."/>
            <person name="Riley R."/>
            <person name="Salamov A."/>
            <person name="Simmons B.A."/>
            <person name="Magnuson J.K."/>
            <person name="Henrissat B."/>
            <person name="Mortensen U.H."/>
            <person name="Larsen T.O."/>
            <person name="Devries R.P."/>
            <person name="Grigoriev I.V."/>
            <person name="Machida M."/>
            <person name="Baker S.E."/>
            <person name="Andersen M.R."/>
        </authorList>
    </citation>
    <scope>NUCLEOTIDE SEQUENCE [LARGE SCALE GENOMIC DNA]</scope>
    <source>
        <strain evidence="9">CBS 553.77</strain>
    </source>
</reference>
<dbReference type="GO" id="GO:0008168">
    <property type="term" value="F:methyltransferase activity"/>
    <property type="evidence" value="ECO:0007669"/>
    <property type="project" value="UniProtKB-KW"/>
</dbReference>
<dbReference type="HAMAP" id="MF_03056">
    <property type="entry name" value="TRM82"/>
    <property type="match status" value="1"/>
</dbReference>
<dbReference type="InterPro" id="IPR036322">
    <property type="entry name" value="WD40_repeat_dom_sf"/>
</dbReference>
<keyword evidence="5 6" id="KW-0539">Nucleus</keyword>
<dbReference type="OrthoDB" id="339900at2759"/>
<sequence length="494" mass="54180">MTVRFQSPFQCIQYLEKQGTSSRRLLIASSGGKIYSYAGETGQRLSSWPQDVDPSNANNSREIDTEPGSQDQAPPEKKRKVSSSVEETVQSSKSAAKALAWSSIPILVAHPNDDYLVALTAEDKCVRVFHLQDDGTFEQLSERCMPKRPCSITLADDGNTILCGDKFGDVYSLPLLPSKEPYVAPKLPSRPKVPSATALTVHSKRNLESLEQQLRFSQTENSTEEKPALNFQHQLLLGHLSLLTDVAYVSVPLDGNSSQKRNYILTADRDEHIRVSRYPQAHIIENYCLGHTTFVSKLCVPPCAPEYLISGGGDDYLLVWKWAEGRILQKVPLVEQPSETTQVAVRGIWATSFGPLNIVLVALDGSSQLQCFVLGLDGVLTAQDPIEMSGNVLDVASIGKDSTIIVSVDGIREKGSTQEWRANPTSPSSLIATLRVKPDTENLEWEPVTEPLATNVNSAGSSDIATDTNTKGRKELNDSLYSLGNLRKKHGEDD</sequence>
<evidence type="ECO:0000256" key="3">
    <source>
        <dbReference type="ARBA" id="ARBA00022694"/>
    </source>
</evidence>
<keyword evidence="8" id="KW-0808">Transferase</keyword>
<feature type="compositionally biased region" description="Polar residues" evidence="7">
    <location>
        <begin position="453"/>
        <end position="469"/>
    </location>
</feature>
<keyword evidence="9" id="KW-1185">Reference proteome</keyword>
<dbReference type="InterPro" id="IPR028884">
    <property type="entry name" value="Trm82"/>
</dbReference>
<name>A0A5N6Z5X8_9EURO</name>
<accession>A0A5N6Z5X8</accession>
<dbReference type="AlphaFoldDB" id="A0A5N6Z5X8"/>
<keyword evidence="3 6" id="KW-0819">tRNA processing</keyword>
<evidence type="ECO:0000256" key="4">
    <source>
        <dbReference type="ARBA" id="ARBA00022737"/>
    </source>
</evidence>